<dbReference type="KEGG" id="bkw:BkAM31D_02170"/>
<evidence type="ECO:0000256" key="1">
    <source>
        <dbReference type="SAM" id="Coils"/>
    </source>
</evidence>
<feature type="region of interest" description="Disordered" evidence="2">
    <location>
        <begin position="96"/>
        <end position="121"/>
    </location>
</feature>
<dbReference type="RefSeq" id="WP_066158435.1">
    <property type="nucleotide sequence ID" value="NZ_CP020814.1"/>
</dbReference>
<name>A0A1Y9THK7_9BACI</name>
<dbReference type="EMBL" id="CP020814">
    <property type="protein sequence ID" value="ARK28747.1"/>
    <property type="molecule type" value="Genomic_DNA"/>
</dbReference>
<reference evidence="3 4" key="1">
    <citation type="submission" date="2017-04" db="EMBL/GenBank/DDBJ databases">
        <title>Bacillus krulwichiae AM31D Genome sequencing and assembly.</title>
        <authorList>
            <person name="Krulwich T.A."/>
            <person name="Anastor L."/>
            <person name="Ehrlich R."/>
            <person name="Ehrlich G.D."/>
            <person name="Janto B."/>
        </authorList>
    </citation>
    <scope>NUCLEOTIDE SEQUENCE [LARGE SCALE GENOMIC DNA]</scope>
    <source>
        <strain evidence="3 4">AM31D</strain>
    </source>
</reference>
<feature type="compositionally biased region" description="Polar residues" evidence="2">
    <location>
        <begin position="107"/>
        <end position="117"/>
    </location>
</feature>
<dbReference type="Pfam" id="PF07352">
    <property type="entry name" value="Phage_Mu_Gam"/>
    <property type="match status" value="1"/>
</dbReference>
<dbReference type="STRING" id="199441.BkAM31D_02170"/>
<dbReference type="AlphaFoldDB" id="A0A1Y9THK7"/>
<gene>
    <name evidence="3" type="ORF">BkAM31D_02170</name>
</gene>
<protein>
    <submittedName>
        <fullName evidence="3">Bacteriophage Mu Gam like protein</fullName>
    </submittedName>
</protein>
<dbReference type="GO" id="GO:0003690">
    <property type="term" value="F:double-stranded DNA binding"/>
    <property type="evidence" value="ECO:0007669"/>
    <property type="project" value="InterPro"/>
</dbReference>
<proteinExistence type="predicted"/>
<evidence type="ECO:0000313" key="3">
    <source>
        <dbReference type="EMBL" id="ARK28747.1"/>
    </source>
</evidence>
<dbReference type="PIRSF" id="PIRSF015195">
    <property type="entry name" value="DUF1417"/>
    <property type="match status" value="1"/>
</dbReference>
<dbReference type="GO" id="GO:0042262">
    <property type="term" value="P:DNA protection"/>
    <property type="evidence" value="ECO:0007669"/>
    <property type="project" value="InterPro"/>
</dbReference>
<accession>A0A1Y9THK7</accession>
<keyword evidence="4" id="KW-1185">Reference proteome</keyword>
<dbReference type="InterPro" id="IPR009859">
    <property type="entry name" value="Gam-like"/>
</dbReference>
<evidence type="ECO:0000256" key="2">
    <source>
        <dbReference type="SAM" id="MobiDB-lite"/>
    </source>
</evidence>
<dbReference type="InterPro" id="IPR009951">
    <property type="entry name" value="Host-nuc_inhib_Gam"/>
</dbReference>
<dbReference type="SUPFAM" id="SSF161266">
    <property type="entry name" value="Gam-like"/>
    <property type="match status" value="1"/>
</dbReference>
<dbReference type="Proteomes" id="UP000193006">
    <property type="component" value="Chromosome"/>
</dbReference>
<evidence type="ECO:0000313" key="4">
    <source>
        <dbReference type="Proteomes" id="UP000193006"/>
    </source>
</evidence>
<sequence length="185" mass="21076">MNALERIEIEELEEMELTEEAKERFKITDLDSLNWAFRKIAALNEQKKEAQELAKAEMERIKTWLDGEEKPVNNSISFFEGLIKLYHMEQLDKDPKAKTLKTPYGKSKSTTSKAQPDQQDKEKLLAYVKDSGLTDLIKEEVKWGDLKKTLKVVEIDGKQVVVDGDGQLVEGASVKPADTSYKVEV</sequence>
<feature type="coiled-coil region" evidence="1">
    <location>
        <begin position="33"/>
        <end position="60"/>
    </location>
</feature>
<organism evidence="3 4">
    <name type="scientific">Halalkalibacter krulwichiae</name>
    <dbReference type="NCBI Taxonomy" id="199441"/>
    <lineage>
        <taxon>Bacteria</taxon>
        <taxon>Bacillati</taxon>
        <taxon>Bacillota</taxon>
        <taxon>Bacilli</taxon>
        <taxon>Bacillales</taxon>
        <taxon>Bacillaceae</taxon>
        <taxon>Halalkalibacter</taxon>
    </lineage>
</organism>
<keyword evidence="1" id="KW-0175">Coiled coil</keyword>